<dbReference type="InterPro" id="IPR025857">
    <property type="entry name" value="MacB_PCD"/>
</dbReference>
<name>A0ABW4Q5H8_9MICC</name>
<dbReference type="EMBL" id="JBHUGA010000010">
    <property type="protein sequence ID" value="MFD1845905.1"/>
    <property type="molecule type" value="Genomic_DNA"/>
</dbReference>
<evidence type="ECO:0000256" key="7">
    <source>
        <dbReference type="SAM" id="MobiDB-lite"/>
    </source>
</evidence>
<evidence type="ECO:0000256" key="8">
    <source>
        <dbReference type="SAM" id="Phobius"/>
    </source>
</evidence>
<evidence type="ECO:0000313" key="11">
    <source>
        <dbReference type="EMBL" id="MFD1845905.1"/>
    </source>
</evidence>
<feature type="domain" description="ABC3 transporter permease C-terminal" evidence="9">
    <location>
        <begin position="323"/>
        <end position="436"/>
    </location>
</feature>
<evidence type="ECO:0000259" key="9">
    <source>
        <dbReference type="Pfam" id="PF02687"/>
    </source>
</evidence>
<dbReference type="Pfam" id="PF02687">
    <property type="entry name" value="FtsX"/>
    <property type="match status" value="1"/>
</dbReference>
<sequence length="443" mass="46058">MRRHPLNRKDLPTVGETPTETLPSSDSTQAQSLVQPVPVVDRFSFIDLLIEATSDLGTRPGRLLMTLAGTILGIGALVVTIGFAQTTAGQLAKRFDAFAATQIIASPAQAQNADGNSVATSTLPWDSVTRIERLAGVEQAALITEVKLQEGTVTAVPINDPSAPSTAPPRVFATSAGLIDALEGTILHGRVFDEGHDQRHDRVAVLGDRLADRLGITRVDSQPSIFIDGLPYAVVGVFGDVQQRPELLDSVIISTGAARTDFGLKAPGDVQARIVIGAGPQIAEQAALALAPDAPDHVDIAAPQGRSELADNVQADINLIFVVLSVVVLLAGGVGIANVTMLSVMERTGEIGLRRAIGATRRQIATQFITESIIIGLLGGLLGATTGVFAIITIALSQQWTPVVNPLVATSGALLGAIVGLIAGGFPARKATRIEPVAALRGT</sequence>
<gene>
    <name evidence="11" type="ORF">ACFSFX_04770</name>
</gene>
<reference evidence="12" key="1">
    <citation type="journal article" date="2019" name="Int. J. Syst. Evol. Microbiol.">
        <title>The Global Catalogue of Microorganisms (GCM) 10K type strain sequencing project: providing services to taxonomists for standard genome sequencing and annotation.</title>
        <authorList>
            <consortium name="The Broad Institute Genomics Platform"/>
            <consortium name="The Broad Institute Genome Sequencing Center for Infectious Disease"/>
            <person name="Wu L."/>
            <person name="Ma J."/>
        </authorList>
    </citation>
    <scope>NUCLEOTIDE SEQUENCE [LARGE SCALE GENOMIC DNA]</scope>
    <source>
        <strain evidence="12">JCM 11496</strain>
    </source>
</reference>
<feature type="transmembrane region" description="Helical" evidence="8">
    <location>
        <begin position="63"/>
        <end position="84"/>
    </location>
</feature>
<accession>A0ABW4Q5H8</accession>
<evidence type="ECO:0000256" key="1">
    <source>
        <dbReference type="ARBA" id="ARBA00004651"/>
    </source>
</evidence>
<keyword evidence="5 8" id="KW-0472">Membrane</keyword>
<comment type="similarity">
    <text evidence="6">Belongs to the ABC-4 integral membrane protein family.</text>
</comment>
<keyword evidence="2" id="KW-1003">Cell membrane</keyword>
<evidence type="ECO:0000256" key="3">
    <source>
        <dbReference type="ARBA" id="ARBA00022692"/>
    </source>
</evidence>
<evidence type="ECO:0000256" key="5">
    <source>
        <dbReference type="ARBA" id="ARBA00023136"/>
    </source>
</evidence>
<evidence type="ECO:0000256" key="2">
    <source>
        <dbReference type="ARBA" id="ARBA00022475"/>
    </source>
</evidence>
<keyword evidence="3 8" id="KW-0812">Transmembrane</keyword>
<keyword evidence="12" id="KW-1185">Reference proteome</keyword>
<feature type="region of interest" description="Disordered" evidence="7">
    <location>
        <begin position="1"/>
        <end position="31"/>
    </location>
</feature>
<dbReference type="InterPro" id="IPR050250">
    <property type="entry name" value="Macrolide_Exporter_MacB"/>
</dbReference>
<evidence type="ECO:0000256" key="6">
    <source>
        <dbReference type="ARBA" id="ARBA00038076"/>
    </source>
</evidence>
<dbReference type="PANTHER" id="PTHR30572:SF4">
    <property type="entry name" value="ABC TRANSPORTER PERMEASE YTRF"/>
    <property type="match status" value="1"/>
</dbReference>
<evidence type="ECO:0000256" key="4">
    <source>
        <dbReference type="ARBA" id="ARBA00022989"/>
    </source>
</evidence>
<feature type="transmembrane region" description="Helical" evidence="8">
    <location>
        <begin position="372"/>
        <end position="395"/>
    </location>
</feature>
<comment type="subcellular location">
    <subcellularLocation>
        <location evidence="1">Cell membrane</location>
        <topology evidence="1">Multi-pass membrane protein</topology>
    </subcellularLocation>
</comment>
<feature type="compositionally biased region" description="Polar residues" evidence="7">
    <location>
        <begin position="16"/>
        <end position="31"/>
    </location>
</feature>
<dbReference type="InterPro" id="IPR003838">
    <property type="entry name" value="ABC3_permease_C"/>
</dbReference>
<comment type="caution">
    <text evidence="11">The sequence shown here is derived from an EMBL/GenBank/DDBJ whole genome shotgun (WGS) entry which is preliminary data.</text>
</comment>
<dbReference type="Proteomes" id="UP001597307">
    <property type="component" value="Unassembled WGS sequence"/>
</dbReference>
<feature type="transmembrane region" description="Helical" evidence="8">
    <location>
        <begin position="407"/>
        <end position="426"/>
    </location>
</feature>
<evidence type="ECO:0000313" key="12">
    <source>
        <dbReference type="Proteomes" id="UP001597307"/>
    </source>
</evidence>
<keyword evidence="4 8" id="KW-1133">Transmembrane helix</keyword>
<evidence type="ECO:0000259" key="10">
    <source>
        <dbReference type="Pfam" id="PF12704"/>
    </source>
</evidence>
<dbReference type="Pfam" id="PF12704">
    <property type="entry name" value="MacB_PCD"/>
    <property type="match status" value="1"/>
</dbReference>
<dbReference type="RefSeq" id="WP_343878168.1">
    <property type="nucleotide sequence ID" value="NZ_BAAAIJ010000010.1"/>
</dbReference>
<dbReference type="PANTHER" id="PTHR30572">
    <property type="entry name" value="MEMBRANE COMPONENT OF TRANSPORTER-RELATED"/>
    <property type="match status" value="1"/>
</dbReference>
<organism evidence="11 12">
    <name type="scientific">Arthrobacter flavus</name>
    <dbReference type="NCBI Taxonomy" id="95172"/>
    <lineage>
        <taxon>Bacteria</taxon>
        <taxon>Bacillati</taxon>
        <taxon>Actinomycetota</taxon>
        <taxon>Actinomycetes</taxon>
        <taxon>Micrococcales</taxon>
        <taxon>Micrococcaceae</taxon>
        <taxon>Arthrobacter</taxon>
    </lineage>
</organism>
<feature type="transmembrane region" description="Helical" evidence="8">
    <location>
        <begin position="319"/>
        <end position="345"/>
    </location>
</feature>
<proteinExistence type="inferred from homology"/>
<protein>
    <submittedName>
        <fullName evidence="11">ABC transporter permease</fullName>
    </submittedName>
</protein>
<feature type="domain" description="MacB-like periplasmic core" evidence="10">
    <location>
        <begin position="64"/>
        <end position="283"/>
    </location>
</feature>